<sequence length="117" mass="13440">MYTQTFEQVLDDLYETEGIHVCILYRIDGTPIAVRTPQDTGVLKVMLWLEKQINNILREINKEGLTATTFEFKNYQIFITLTSRSTVLVVIIDPEAHHQLISIEISRAKSIINKCVS</sequence>
<gene>
    <name evidence="1" type="ORF">C5S46_01425</name>
</gene>
<accession>A0AC61SCF3</accession>
<comment type="caution">
    <text evidence="1">The sequence shown here is derived from an EMBL/GenBank/DDBJ whole genome shotgun (WGS) entry which is preliminary data.</text>
</comment>
<protein>
    <submittedName>
        <fullName evidence="1">Uncharacterized protein</fullName>
    </submittedName>
</protein>
<dbReference type="Proteomes" id="UP000315423">
    <property type="component" value="Unassembled WGS sequence"/>
</dbReference>
<organism evidence="1 2">
    <name type="scientific">Candidatus Methanomarinus sp</name>
    <dbReference type="NCBI Taxonomy" id="3386244"/>
    <lineage>
        <taxon>Archaea</taxon>
        <taxon>Methanobacteriati</taxon>
        <taxon>Methanobacteriota</taxon>
        <taxon>Stenosarchaea group</taxon>
        <taxon>Methanomicrobia</taxon>
        <taxon>Methanosarcinales</taxon>
        <taxon>ANME-2 cluster</taxon>
        <taxon>Candidatus Methanocomedenaceae</taxon>
        <taxon>Candidatus Methanomarinus</taxon>
    </lineage>
</organism>
<evidence type="ECO:0000313" key="2">
    <source>
        <dbReference type="Proteomes" id="UP000315423"/>
    </source>
</evidence>
<reference evidence="1" key="1">
    <citation type="submission" date="2018-09" db="EMBL/GenBank/DDBJ databases">
        <title>A genomic encyclopedia of anaerobic methanotrophic archaea.</title>
        <authorList>
            <person name="Skennerton C.T."/>
            <person name="Chadwick G.L."/>
            <person name="Laso-Perez R."/>
            <person name="Leu A.O."/>
            <person name="Speth D.R."/>
            <person name="Yu H."/>
            <person name="Morgan-Lang C."/>
            <person name="Hatzenpichler R."/>
            <person name="Goudeau D."/>
            <person name="Malmstrom R."/>
            <person name="Woyke T."/>
            <person name="Hallam S."/>
            <person name="Tyson G.W."/>
            <person name="Wegener G."/>
            <person name="Boetius A."/>
            <person name="Orphan V.J."/>
        </authorList>
    </citation>
    <scope>NUCLEOTIDE SEQUENCE</scope>
    <source>
        <strain evidence="1">CONS3730D10UFb2</strain>
    </source>
</reference>
<proteinExistence type="predicted"/>
<name>A0AC61SCF3_9EURY</name>
<dbReference type="EMBL" id="QYBA01000044">
    <property type="protein sequence ID" value="TKY92290.1"/>
    <property type="molecule type" value="Genomic_DNA"/>
</dbReference>
<evidence type="ECO:0000313" key="1">
    <source>
        <dbReference type="EMBL" id="TKY92290.1"/>
    </source>
</evidence>